<comment type="caution">
    <text evidence="1">The sequence shown here is derived from an EMBL/GenBank/DDBJ whole genome shotgun (WGS) entry which is preliminary data.</text>
</comment>
<dbReference type="InterPro" id="IPR011990">
    <property type="entry name" value="TPR-like_helical_dom_sf"/>
</dbReference>
<dbReference type="Proteomes" id="UP000268652">
    <property type="component" value="Unassembled WGS sequence"/>
</dbReference>
<evidence type="ECO:0000313" key="4">
    <source>
        <dbReference type="Proteomes" id="UP000275024"/>
    </source>
</evidence>
<accession>A0A3A9W5C5</accession>
<gene>
    <name evidence="2" type="ORF">D7318_17130</name>
    <name evidence="1" type="ORF">D7319_17790</name>
</gene>
<keyword evidence="3" id="KW-1185">Reference proteome</keyword>
<dbReference type="SUPFAM" id="SSF48452">
    <property type="entry name" value="TPR-like"/>
    <property type="match status" value="1"/>
</dbReference>
<evidence type="ECO:0000313" key="1">
    <source>
        <dbReference type="EMBL" id="RKN07912.1"/>
    </source>
</evidence>
<proteinExistence type="predicted"/>
<dbReference type="EMBL" id="RBDX01000013">
    <property type="protein sequence ID" value="RKN07912.1"/>
    <property type="molecule type" value="Genomic_DNA"/>
</dbReference>
<dbReference type="AlphaFoldDB" id="A0A3A9W5C5"/>
<organism evidence="1 4">
    <name type="scientific">Streptomyces radicis</name>
    <dbReference type="NCBI Taxonomy" id="1750517"/>
    <lineage>
        <taxon>Bacteria</taxon>
        <taxon>Bacillati</taxon>
        <taxon>Actinomycetota</taxon>
        <taxon>Actinomycetes</taxon>
        <taxon>Kitasatosporales</taxon>
        <taxon>Streptomycetaceae</taxon>
        <taxon>Streptomyces</taxon>
    </lineage>
</organism>
<evidence type="ECO:0000313" key="2">
    <source>
        <dbReference type="EMBL" id="RKN20634.1"/>
    </source>
</evidence>
<protein>
    <recommendedName>
        <fullName evidence="5">Tat pathway signal protein</fullName>
    </recommendedName>
</protein>
<reference evidence="3 4" key="1">
    <citation type="submission" date="2018-09" db="EMBL/GenBank/DDBJ databases">
        <title>Streptomyces sp. nov. DS1-2, an endophytic actinomycete isolated from roots of Dendrobium scabrilingue.</title>
        <authorList>
            <person name="Kuncharoen N."/>
            <person name="Kudo T."/>
            <person name="Ohkuma M."/>
            <person name="Yuki M."/>
            <person name="Tanasupawat S."/>
        </authorList>
    </citation>
    <scope>NUCLEOTIDE SEQUENCE [LARGE SCALE GENOMIC DNA]</scope>
    <source>
        <strain evidence="1 4">AZ1-7</strain>
        <strain evidence="2 3">DS1-2</strain>
    </source>
</reference>
<sequence length="307" mass="32804">MGPGDLAPVRDMVSLFSRADQRHGGGHARTAVVQYLVSDVSPMLRGHFTDARVRREMVSAAAELSYLSGWMAFDNGEHAVAQHYFTLAVSLAAEADDPPLAGHVLRAMAHQAVDLGHPREAVRLASAAVEGQRYASAAPRERALLGIVHARALAAAGQRRAAATWLVRAEDDLAAADAGDDEPGRVFFFSEASLAHETARALAATGDLAGAQREFRRSVRTRKASTFTRTHAVTLGYLGAVQARRGAIEEACVTWSRALGAMEGIHSARTRRIATDMRSALSPMRGRGVSAVAELDRRAATYLAESA</sequence>
<dbReference type="EMBL" id="RBDY01000012">
    <property type="protein sequence ID" value="RKN20634.1"/>
    <property type="molecule type" value="Genomic_DNA"/>
</dbReference>
<dbReference type="Gene3D" id="1.25.40.10">
    <property type="entry name" value="Tetratricopeptide repeat domain"/>
    <property type="match status" value="1"/>
</dbReference>
<evidence type="ECO:0000313" key="3">
    <source>
        <dbReference type="Proteomes" id="UP000268652"/>
    </source>
</evidence>
<name>A0A3A9W5C5_9ACTN</name>
<evidence type="ECO:0008006" key="5">
    <source>
        <dbReference type="Google" id="ProtNLM"/>
    </source>
</evidence>
<dbReference type="Proteomes" id="UP000275024">
    <property type="component" value="Unassembled WGS sequence"/>
</dbReference>